<protein>
    <recommendedName>
        <fullName evidence="3">Suppressor of fused-like domain-containing protein</fullName>
    </recommendedName>
</protein>
<reference evidence="2" key="1">
    <citation type="journal article" date="2019" name="Int. J. Syst. Evol. Microbiol.">
        <title>The Global Catalogue of Microorganisms (GCM) 10K type strain sequencing project: providing services to taxonomists for standard genome sequencing and annotation.</title>
        <authorList>
            <consortium name="The Broad Institute Genomics Platform"/>
            <consortium name="The Broad Institute Genome Sequencing Center for Infectious Disease"/>
            <person name="Wu L."/>
            <person name="Ma J."/>
        </authorList>
    </citation>
    <scope>NUCLEOTIDE SEQUENCE [LARGE SCALE GENOMIC DNA]</scope>
    <source>
        <strain evidence="2">JCM 31047</strain>
    </source>
</reference>
<evidence type="ECO:0000313" key="2">
    <source>
        <dbReference type="Proteomes" id="UP000600547"/>
    </source>
</evidence>
<comment type="caution">
    <text evidence="1">The sequence shown here is derived from an EMBL/GenBank/DDBJ whole genome shotgun (WGS) entry which is preliminary data.</text>
</comment>
<proteinExistence type="predicted"/>
<accession>A0A8H9GVQ3</accession>
<evidence type="ECO:0008006" key="3">
    <source>
        <dbReference type="Google" id="ProtNLM"/>
    </source>
</evidence>
<dbReference type="EMBL" id="BMQG01000011">
    <property type="protein sequence ID" value="GGM51782.1"/>
    <property type="molecule type" value="Genomic_DNA"/>
</dbReference>
<dbReference type="RefSeq" id="WP_189062563.1">
    <property type="nucleotide sequence ID" value="NZ_BMQG01000011.1"/>
</dbReference>
<keyword evidence="2" id="KW-1185">Reference proteome</keyword>
<gene>
    <name evidence="1" type="ORF">GCM10008956_29810</name>
</gene>
<sequence length="186" mass="20098">MNLGQTYLDHYATYLGTADPTVHTRVPYDQSGVQLFDCPGALPDTHVLVTLGLTHFQDRLRAVTELIFPVSVLDGDVLQAAGASVGFLLQLGVPISEITTLRHLHRTAPDFARRFGKTAVTFVPPFPFPDAFAHVPLLPSEMTGSVWMAVFLSEAEVHLSNTQGFDALADALDGVDVIDLGRPSSV</sequence>
<dbReference type="Proteomes" id="UP000600547">
    <property type="component" value="Unassembled WGS sequence"/>
</dbReference>
<name>A0A8H9GVQ3_9DEIO</name>
<organism evidence="1 2">
    <name type="scientific">Deinococcus arenae</name>
    <dbReference type="NCBI Taxonomy" id="1452751"/>
    <lineage>
        <taxon>Bacteria</taxon>
        <taxon>Thermotogati</taxon>
        <taxon>Deinococcota</taxon>
        <taxon>Deinococci</taxon>
        <taxon>Deinococcales</taxon>
        <taxon>Deinococcaceae</taxon>
        <taxon>Deinococcus</taxon>
    </lineage>
</organism>
<dbReference type="AlphaFoldDB" id="A0A8H9GVQ3"/>
<evidence type="ECO:0000313" key="1">
    <source>
        <dbReference type="EMBL" id="GGM51782.1"/>
    </source>
</evidence>